<keyword evidence="5" id="KW-1185">Reference proteome</keyword>
<feature type="compositionally biased region" description="Low complexity" evidence="2">
    <location>
        <begin position="802"/>
        <end position="815"/>
    </location>
</feature>
<feature type="compositionally biased region" description="Low complexity" evidence="2">
    <location>
        <begin position="736"/>
        <end position="751"/>
    </location>
</feature>
<feature type="compositionally biased region" description="Polar residues" evidence="2">
    <location>
        <begin position="422"/>
        <end position="433"/>
    </location>
</feature>
<dbReference type="InterPro" id="IPR001849">
    <property type="entry name" value="PH_domain"/>
</dbReference>
<feature type="region of interest" description="Disordered" evidence="2">
    <location>
        <begin position="328"/>
        <end position="364"/>
    </location>
</feature>
<protein>
    <recommendedName>
        <fullName evidence="3">PH domain-containing protein</fullName>
    </recommendedName>
</protein>
<dbReference type="EMBL" id="JADGJD010000094">
    <property type="protein sequence ID" value="KAJ3055118.1"/>
    <property type="molecule type" value="Genomic_DNA"/>
</dbReference>
<feature type="region of interest" description="Disordered" evidence="2">
    <location>
        <begin position="420"/>
        <end position="521"/>
    </location>
</feature>
<evidence type="ECO:0000313" key="5">
    <source>
        <dbReference type="Proteomes" id="UP001212841"/>
    </source>
</evidence>
<feature type="compositionally biased region" description="Polar residues" evidence="2">
    <location>
        <begin position="346"/>
        <end position="364"/>
    </location>
</feature>
<proteinExistence type="predicted"/>
<name>A0AAD5X3S9_9FUNG</name>
<reference evidence="4" key="1">
    <citation type="submission" date="2020-05" db="EMBL/GenBank/DDBJ databases">
        <title>Phylogenomic resolution of chytrid fungi.</title>
        <authorList>
            <person name="Stajich J.E."/>
            <person name="Amses K."/>
            <person name="Simmons R."/>
            <person name="Seto K."/>
            <person name="Myers J."/>
            <person name="Bonds A."/>
            <person name="Quandt C.A."/>
            <person name="Barry K."/>
            <person name="Liu P."/>
            <person name="Grigoriev I."/>
            <person name="Longcore J.E."/>
            <person name="James T.Y."/>
        </authorList>
    </citation>
    <scope>NUCLEOTIDE SEQUENCE</scope>
    <source>
        <strain evidence="4">JEL0318</strain>
    </source>
</reference>
<accession>A0AAD5X3S9</accession>
<feature type="region of interest" description="Disordered" evidence="2">
    <location>
        <begin position="1"/>
        <end position="66"/>
    </location>
</feature>
<feature type="region of interest" description="Disordered" evidence="2">
    <location>
        <begin position="651"/>
        <end position="863"/>
    </location>
</feature>
<comment type="caution">
    <text evidence="4">The sequence shown here is derived from an EMBL/GenBank/DDBJ whole genome shotgun (WGS) entry which is preliminary data.</text>
</comment>
<dbReference type="SUPFAM" id="SSF50729">
    <property type="entry name" value="PH domain-like"/>
    <property type="match status" value="1"/>
</dbReference>
<feature type="domain" description="PH" evidence="3">
    <location>
        <begin position="530"/>
        <end position="645"/>
    </location>
</feature>
<feature type="coiled-coil region" evidence="1">
    <location>
        <begin position="251"/>
        <end position="281"/>
    </location>
</feature>
<organism evidence="4 5">
    <name type="scientific">Rhizophlyctis rosea</name>
    <dbReference type="NCBI Taxonomy" id="64517"/>
    <lineage>
        <taxon>Eukaryota</taxon>
        <taxon>Fungi</taxon>
        <taxon>Fungi incertae sedis</taxon>
        <taxon>Chytridiomycota</taxon>
        <taxon>Chytridiomycota incertae sedis</taxon>
        <taxon>Chytridiomycetes</taxon>
        <taxon>Rhizophlyctidales</taxon>
        <taxon>Rhizophlyctidaceae</taxon>
        <taxon>Rhizophlyctis</taxon>
    </lineage>
</organism>
<evidence type="ECO:0000313" key="4">
    <source>
        <dbReference type="EMBL" id="KAJ3055118.1"/>
    </source>
</evidence>
<feature type="compositionally biased region" description="Polar residues" evidence="2">
    <location>
        <begin position="816"/>
        <end position="847"/>
    </location>
</feature>
<feature type="compositionally biased region" description="Polar residues" evidence="2">
    <location>
        <begin position="761"/>
        <end position="770"/>
    </location>
</feature>
<dbReference type="Pfam" id="PF00169">
    <property type="entry name" value="PH"/>
    <property type="match status" value="1"/>
</dbReference>
<sequence>MATTAAESNANAEPNASRDPVTWAAANKNLQPISNEYFPDTQSGNSSDEDGDYIPKRRPRSPSAESIMTVMTFSAYERDGMEGSDEDETDDFEDFDVHFTGGLAAVKEADLGLSDTLVEEVKPSVPPVAPPVALPVAPSTAPPPAIKFITPPVAPLVAQPVIPPVTLPPAPPIIPQPPLPRENLKRLSSTLEEMRFHTRKPVLRLSRESGIGSSIHSSIAEESLPSVEEEEAMSIMEAESQPSMASQTNDRDATQRALQELDNYLNQLNLDVMDLEQLEADLVSTRESTLLSSHLTVPQQRNHYAYPDPEDELSGLVHHLRATSSMSSLSSLSTNGGLHPVPSARRNPSTNIYHTRTPSDRQWYTPSPISHLIPSPMQPVDTPSPIRHAELSDHDDEELFGGRAGYSSNRKALKTLGIIDETSATSHSPQQPKTVRRSRSMSSAGSLSSNPSVQTVYRRSTTPPPVPGKEEARGSVVASSKAMRTLGIGQAEGGSSLQGSSPMASPAKIRQSSLDAGNSRNPTLKEVKHTAIIGGFHSKQSSKKLFSRTSWKRRYYILTPTHIFCFRSDADHEECCGTLALEGCEVFVATDLRFKGRAVLEIRASASRVMKKWPEVESVARSWFLLCDGQEVLVRWLREIKAVISGEGQVEKGKAVRDSVRGSMLRTREGSPSSPVSPRSQREFPLRRESPSSPRRESPQSPRRESPPVNAMRRVSEEHGRGGSVYLKPQYNGSGSMLPSPRSNRPLRPILTSHSALDLSSGPQSPSTPTYRRHHNALDSPSRHHFNRPLPYEPDRRDSQFSESTISTITDTNSSLASAHTSRTSAYYPSINRPPSRSTNTYASLTHPQQQQQQRPAQSQQHQPTLTTFRAMNAPSPIESAIAVLDMLERRRSVTDSPPLVRRGSEDSRISLSDSITTTTTSTSDAGSGLRVPKGVGGSPRWQINPGHGKRTSLVSVGSDLGRINEE</sequence>
<dbReference type="PROSITE" id="PS50003">
    <property type="entry name" value="PH_DOMAIN"/>
    <property type="match status" value="1"/>
</dbReference>
<evidence type="ECO:0000259" key="3">
    <source>
        <dbReference type="PROSITE" id="PS50003"/>
    </source>
</evidence>
<dbReference type="Gene3D" id="2.30.29.30">
    <property type="entry name" value="Pleckstrin-homology domain (PH domain)/Phosphotyrosine-binding domain (PTB)"/>
    <property type="match status" value="1"/>
</dbReference>
<feature type="compositionally biased region" description="Low complexity" evidence="2">
    <location>
        <begin position="1"/>
        <end position="17"/>
    </location>
</feature>
<feature type="compositionally biased region" description="Polar residues" evidence="2">
    <location>
        <begin position="28"/>
        <end position="46"/>
    </location>
</feature>
<dbReference type="AlphaFoldDB" id="A0AAD5X3S9"/>
<evidence type="ECO:0000256" key="1">
    <source>
        <dbReference type="SAM" id="Coils"/>
    </source>
</evidence>
<keyword evidence="1" id="KW-0175">Coiled coil</keyword>
<dbReference type="Proteomes" id="UP001212841">
    <property type="component" value="Unassembled WGS sequence"/>
</dbReference>
<feature type="compositionally biased region" description="Basic and acidic residues" evidence="2">
    <location>
        <begin position="651"/>
        <end position="660"/>
    </location>
</feature>
<feature type="region of interest" description="Disordered" evidence="2">
    <location>
        <begin position="895"/>
        <end position="967"/>
    </location>
</feature>
<feature type="compositionally biased region" description="Low complexity" evidence="2">
    <location>
        <begin position="910"/>
        <end position="930"/>
    </location>
</feature>
<feature type="compositionally biased region" description="Low complexity" evidence="2">
    <location>
        <begin position="848"/>
        <end position="863"/>
    </location>
</feature>
<feature type="compositionally biased region" description="Basic and acidic residues" evidence="2">
    <location>
        <begin position="680"/>
        <end position="706"/>
    </location>
</feature>
<feature type="compositionally biased region" description="Polar residues" evidence="2">
    <location>
        <begin position="510"/>
        <end position="521"/>
    </location>
</feature>
<gene>
    <name evidence="4" type="ORF">HK097_011431</name>
</gene>
<dbReference type="SMART" id="SM00233">
    <property type="entry name" value="PH"/>
    <property type="match status" value="1"/>
</dbReference>
<dbReference type="InterPro" id="IPR011993">
    <property type="entry name" value="PH-like_dom_sf"/>
</dbReference>
<feature type="compositionally biased region" description="Low complexity" evidence="2">
    <location>
        <begin position="440"/>
        <end position="452"/>
    </location>
</feature>
<evidence type="ECO:0000256" key="2">
    <source>
        <dbReference type="SAM" id="MobiDB-lite"/>
    </source>
</evidence>
<dbReference type="CDD" id="cd00821">
    <property type="entry name" value="PH"/>
    <property type="match status" value="1"/>
</dbReference>
<feature type="compositionally biased region" description="Polar residues" evidence="2">
    <location>
        <begin position="493"/>
        <end position="503"/>
    </location>
</feature>